<proteinExistence type="inferred from homology"/>
<evidence type="ECO:0000313" key="9">
    <source>
        <dbReference type="EMBL" id="MFC4219899.1"/>
    </source>
</evidence>
<dbReference type="InterPro" id="IPR000522">
    <property type="entry name" value="ABC_transptr_permease_BtuC"/>
</dbReference>
<keyword evidence="4" id="KW-1003">Cell membrane</keyword>
<sequence length="343" mass="36515">MQKARSYRLSFVLISLALLLAWILNISSGSVAIPFKSTFSILLGKPVEIGSWQYIIWEYRIPKAFTAILVGGGLSLSGLLMQTLFRNPLAGPFVLGISSGASLGAALLLMGASLLTGLSSFAFLSDISLAIAASVGSFLVLLVVMLVAQRIKDTMALLIIGLMFGSITSALVSVLAYFSSAENLQRFIFWSFGSVGDLSSGQVLLLAGIVFLGIFLCILSIKALNAFLLGENYALSLGVSLKKSRLLIIIATGLLAGGVTAFAGPIAFVGLAVPHLTRQIFDTMEHRILIPAVFLYGAILMLLCDTLAQLPNSTNVLPINAITSLVGAPVVIWLLVRKRKMMF</sequence>
<keyword evidence="10" id="KW-1185">Reference proteome</keyword>
<feature type="transmembrane region" description="Helical" evidence="8">
    <location>
        <begin position="288"/>
        <end position="310"/>
    </location>
</feature>
<dbReference type="Proteomes" id="UP001595841">
    <property type="component" value="Unassembled WGS sequence"/>
</dbReference>
<evidence type="ECO:0000256" key="1">
    <source>
        <dbReference type="ARBA" id="ARBA00004651"/>
    </source>
</evidence>
<protein>
    <submittedName>
        <fullName evidence="9">FecCD family ABC transporter permease</fullName>
    </submittedName>
</protein>
<dbReference type="CDD" id="cd06550">
    <property type="entry name" value="TM_ABC_iron-siderophores_like"/>
    <property type="match status" value="1"/>
</dbReference>
<gene>
    <name evidence="9" type="ORF">ACFOWS_07135</name>
</gene>
<keyword evidence="6 8" id="KW-1133">Transmembrane helix</keyword>
<evidence type="ECO:0000256" key="6">
    <source>
        <dbReference type="ARBA" id="ARBA00022989"/>
    </source>
</evidence>
<comment type="similarity">
    <text evidence="2">Belongs to the binding-protein-dependent transport system permease family. FecCD subfamily.</text>
</comment>
<dbReference type="InterPro" id="IPR037294">
    <property type="entry name" value="ABC_BtuC-like"/>
</dbReference>
<feature type="transmembrane region" description="Helical" evidence="8">
    <location>
        <begin position="64"/>
        <end position="81"/>
    </location>
</feature>
<accession>A0ABV8PI77</accession>
<feature type="transmembrane region" description="Helical" evidence="8">
    <location>
        <begin position="127"/>
        <end position="148"/>
    </location>
</feature>
<reference evidence="10" key="1">
    <citation type="journal article" date="2019" name="Int. J. Syst. Evol. Microbiol.">
        <title>The Global Catalogue of Microorganisms (GCM) 10K type strain sequencing project: providing services to taxonomists for standard genome sequencing and annotation.</title>
        <authorList>
            <consortium name="The Broad Institute Genomics Platform"/>
            <consortium name="The Broad Institute Genome Sequencing Center for Infectious Disease"/>
            <person name="Wu L."/>
            <person name="Ma J."/>
        </authorList>
    </citation>
    <scope>NUCLEOTIDE SEQUENCE [LARGE SCALE GENOMIC DNA]</scope>
    <source>
        <strain evidence="10">CGMCC 1.15774</strain>
    </source>
</reference>
<evidence type="ECO:0000256" key="8">
    <source>
        <dbReference type="SAM" id="Phobius"/>
    </source>
</evidence>
<dbReference type="EMBL" id="JBHSCL010000004">
    <property type="protein sequence ID" value="MFC4219899.1"/>
    <property type="molecule type" value="Genomic_DNA"/>
</dbReference>
<comment type="subcellular location">
    <subcellularLocation>
        <location evidence="1">Cell membrane</location>
        <topology evidence="1">Multi-pass membrane protein</topology>
    </subcellularLocation>
</comment>
<keyword evidence="5 8" id="KW-0812">Transmembrane</keyword>
<dbReference type="Pfam" id="PF01032">
    <property type="entry name" value="FecCD"/>
    <property type="match status" value="1"/>
</dbReference>
<feature type="transmembrane region" description="Helical" evidence="8">
    <location>
        <begin position="247"/>
        <end position="276"/>
    </location>
</feature>
<comment type="caution">
    <text evidence="9">The sequence shown here is derived from an EMBL/GenBank/DDBJ whole genome shotgun (WGS) entry which is preliminary data.</text>
</comment>
<dbReference type="SUPFAM" id="SSF81345">
    <property type="entry name" value="ABC transporter involved in vitamin B12 uptake, BtuC"/>
    <property type="match status" value="1"/>
</dbReference>
<dbReference type="PANTHER" id="PTHR30472">
    <property type="entry name" value="FERRIC ENTEROBACTIN TRANSPORT SYSTEM PERMEASE PROTEIN"/>
    <property type="match status" value="1"/>
</dbReference>
<evidence type="ECO:0000256" key="7">
    <source>
        <dbReference type="ARBA" id="ARBA00023136"/>
    </source>
</evidence>
<feature type="transmembrane region" description="Helical" evidence="8">
    <location>
        <begin position="93"/>
        <end position="115"/>
    </location>
</feature>
<evidence type="ECO:0000256" key="3">
    <source>
        <dbReference type="ARBA" id="ARBA00022448"/>
    </source>
</evidence>
<organism evidence="9 10">
    <name type="scientific">Flagellimonas marina</name>
    <dbReference type="NCBI Taxonomy" id="1775168"/>
    <lineage>
        <taxon>Bacteria</taxon>
        <taxon>Pseudomonadati</taxon>
        <taxon>Bacteroidota</taxon>
        <taxon>Flavobacteriia</taxon>
        <taxon>Flavobacteriales</taxon>
        <taxon>Flavobacteriaceae</taxon>
        <taxon>Flagellimonas</taxon>
    </lineage>
</organism>
<dbReference type="PANTHER" id="PTHR30472:SF41">
    <property type="entry name" value="TRANSPORT SYSTEM PERMEASE PROTEIN"/>
    <property type="match status" value="1"/>
</dbReference>
<feature type="transmembrane region" description="Helical" evidence="8">
    <location>
        <begin position="155"/>
        <end position="178"/>
    </location>
</feature>
<dbReference type="Gene3D" id="1.10.3470.10">
    <property type="entry name" value="ABC transporter involved in vitamin B12 uptake, BtuC"/>
    <property type="match status" value="1"/>
</dbReference>
<evidence type="ECO:0000256" key="2">
    <source>
        <dbReference type="ARBA" id="ARBA00007935"/>
    </source>
</evidence>
<keyword evidence="3" id="KW-0813">Transport</keyword>
<feature type="transmembrane region" description="Helical" evidence="8">
    <location>
        <begin position="198"/>
        <end position="219"/>
    </location>
</feature>
<keyword evidence="7 8" id="KW-0472">Membrane</keyword>
<evidence type="ECO:0000256" key="5">
    <source>
        <dbReference type="ARBA" id="ARBA00022692"/>
    </source>
</evidence>
<feature type="transmembrane region" description="Helical" evidence="8">
    <location>
        <begin position="316"/>
        <end position="336"/>
    </location>
</feature>
<evidence type="ECO:0000313" key="10">
    <source>
        <dbReference type="Proteomes" id="UP001595841"/>
    </source>
</evidence>
<dbReference type="RefSeq" id="WP_379763243.1">
    <property type="nucleotide sequence ID" value="NZ_JBHSCL010000004.1"/>
</dbReference>
<name>A0ABV8PI77_9FLAO</name>
<evidence type="ECO:0000256" key="4">
    <source>
        <dbReference type="ARBA" id="ARBA00022475"/>
    </source>
</evidence>